<accession>A0AAC9AX81</accession>
<dbReference type="Proteomes" id="UP000076088">
    <property type="component" value="Chromosome"/>
</dbReference>
<organism evidence="1 2">
    <name type="scientific">Sphingopyxis macrogoltabida</name>
    <name type="common">Sphingomonas macrogoltabidus</name>
    <dbReference type="NCBI Taxonomy" id="33050"/>
    <lineage>
        <taxon>Bacteria</taxon>
        <taxon>Pseudomonadati</taxon>
        <taxon>Pseudomonadota</taxon>
        <taxon>Alphaproteobacteria</taxon>
        <taxon>Sphingomonadales</taxon>
        <taxon>Sphingomonadaceae</taxon>
        <taxon>Sphingopyxis</taxon>
    </lineage>
</organism>
<dbReference type="EMBL" id="CP013344">
    <property type="protein sequence ID" value="AMU91596.1"/>
    <property type="molecule type" value="Genomic_DNA"/>
</dbReference>
<keyword evidence="2" id="KW-1185">Reference proteome</keyword>
<gene>
    <name evidence="1" type="ORF">ATM17_21510</name>
</gene>
<evidence type="ECO:0000313" key="2">
    <source>
        <dbReference type="Proteomes" id="UP000076088"/>
    </source>
</evidence>
<dbReference type="AlphaFoldDB" id="A0AAC9AX81"/>
<sequence>MRHEQHLLSEAESRQVIDDVDAWLRRTGTNYNRLITAARVNASTRHCVRIKHRRLTIDTAHRLRDAMQAHPRGIGKGEHKARVRAAAAEQLERQRAKRRRDFPALPITVDRSPCPRCGVRRDLGCDHYPRF</sequence>
<protein>
    <submittedName>
        <fullName evidence="1">Uncharacterized protein</fullName>
    </submittedName>
</protein>
<proteinExistence type="predicted"/>
<reference evidence="2" key="1">
    <citation type="submission" date="2015-11" db="EMBL/GenBank/DDBJ databases">
        <title>Complete genome sequence of a polyethylene-glycol degrader Sphingopyxis macrogoltabida 203N (NBRC 111659).</title>
        <authorList>
            <person name="Yoshiyuki O."/>
            <person name="Shouta N."/>
            <person name="Nagata Y."/>
            <person name="Numata M."/>
            <person name="Tsuchikane K."/>
            <person name="Hosoyama A."/>
            <person name="Yamazoe A."/>
            <person name="Tsuda M."/>
            <person name="Fujita N."/>
            <person name="Kawai F."/>
        </authorList>
    </citation>
    <scope>NUCLEOTIDE SEQUENCE [LARGE SCALE GENOMIC DNA]</scope>
    <source>
        <strain evidence="2">203N</strain>
    </source>
</reference>
<reference evidence="1 2" key="2">
    <citation type="journal article" date="2016" name="Genome Announc.">
        <title>Complete Genome Sequence of Sphingopyxis macrogoltabida Strain 203N (NBRC 111659), a Polyethylene Glycol Degrader.</title>
        <authorList>
            <person name="Ohtsubo Y."/>
            <person name="Nonoyama S."/>
            <person name="Nagata Y."/>
            <person name="Numata M."/>
            <person name="Tsuchikane K."/>
            <person name="Hosoyama A."/>
            <person name="Yamazoe A."/>
            <person name="Tsuda M."/>
            <person name="Fujita N."/>
            <person name="Kawai F."/>
        </authorList>
    </citation>
    <scope>NUCLEOTIDE SEQUENCE [LARGE SCALE GENOMIC DNA]</scope>
    <source>
        <strain evidence="1 2">203N</strain>
    </source>
</reference>
<evidence type="ECO:0000313" key="1">
    <source>
        <dbReference type="EMBL" id="AMU91596.1"/>
    </source>
</evidence>
<dbReference type="KEGG" id="smaz:LH19_20930"/>
<name>A0AAC9AX81_SPHMC</name>